<sequence>NSYGDIKYVLNEEEYVEQEANDFFVKRFISGFGKMVVLYQRTYSENNYNQTMSLAIDFITKDWEKYVLASFKFTQFGALRLDKDIRALSSYLSSMTRWTSREKWARLNQISTVLNFEKPTEILDSWGAKAGGITWRLTVGEVRKIMALRSTMSIAINFLSVNFKPDDIAKLKL</sequence>
<dbReference type="InterPro" id="IPR048682">
    <property type="entry name" value="COG4"/>
</dbReference>
<gene>
    <name evidence="2" type="ORF">BDK51DRAFT_31028</name>
</gene>
<dbReference type="EMBL" id="ML000486">
    <property type="protein sequence ID" value="RKO84108.1"/>
    <property type="molecule type" value="Genomic_DNA"/>
</dbReference>
<dbReference type="InterPro" id="IPR048684">
    <property type="entry name" value="COG4_C"/>
</dbReference>
<protein>
    <recommendedName>
        <fullName evidence="1">Conserved oligomeric Golgi complex subunit 4 C-terminal domain-containing protein</fullName>
    </recommendedName>
</protein>
<feature type="domain" description="Conserved oligomeric Golgi complex subunit 4 C-terminal" evidence="1">
    <location>
        <begin position="2"/>
        <end position="144"/>
    </location>
</feature>
<dbReference type="PANTHER" id="PTHR24016:SF0">
    <property type="entry name" value="CONSERVED OLIGOMERIC GOLGI COMPLEX SUBUNIT 4"/>
    <property type="match status" value="1"/>
</dbReference>
<evidence type="ECO:0000313" key="2">
    <source>
        <dbReference type="EMBL" id="RKO84108.1"/>
    </source>
</evidence>
<dbReference type="OrthoDB" id="47059at2759"/>
<dbReference type="PANTHER" id="PTHR24016">
    <property type="entry name" value="CONSERVED OLIGOMERIC GOLGI COMPLEX SUBUNIT 4"/>
    <property type="match status" value="1"/>
</dbReference>
<dbReference type="Pfam" id="PF20662">
    <property type="entry name" value="COG4_C"/>
    <property type="match status" value="1"/>
</dbReference>
<evidence type="ECO:0000259" key="1">
    <source>
        <dbReference type="Pfam" id="PF20662"/>
    </source>
</evidence>
<dbReference type="AlphaFoldDB" id="A0A4P9W0A9"/>
<dbReference type="Gene3D" id="1.20.58.1970">
    <property type="match status" value="1"/>
</dbReference>
<keyword evidence="3" id="KW-1185">Reference proteome</keyword>
<organism evidence="2 3">
    <name type="scientific">Blyttiomyces helicus</name>
    <dbReference type="NCBI Taxonomy" id="388810"/>
    <lineage>
        <taxon>Eukaryota</taxon>
        <taxon>Fungi</taxon>
        <taxon>Fungi incertae sedis</taxon>
        <taxon>Chytridiomycota</taxon>
        <taxon>Chytridiomycota incertae sedis</taxon>
        <taxon>Chytridiomycetes</taxon>
        <taxon>Chytridiomycetes incertae sedis</taxon>
        <taxon>Blyttiomyces</taxon>
    </lineage>
</organism>
<feature type="non-terminal residue" evidence="2">
    <location>
        <position position="1"/>
    </location>
</feature>
<evidence type="ECO:0000313" key="3">
    <source>
        <dbReference type="Proteomes" id="UP000269721"/>
    </source>
</evidence>
<reference evidence="3" key="1">
    <citation type="journal article" date="2018" name="Nat. Microbiol.">
        <title>Leveraging single-cell genomics to expand the fungal tree of life.</title>
        <authorList>
            <person name="Ahrendt S.R."/>
            <person name="Quandt C.A."/>
            <person name="Ciobanu D."/>
            <person name="Clum A."/>
            <person name="Salamov A."/>
            <person name="Andreopoulos B."/>
            <person name="Cheng J.F."/>
            <person name="Woyke T."/>
            <person name="Pelin A."/>
            <person name="Henrissat B."/>
            <person name="Reynolds N.K."/>
            <person name="Benny G.L."/>
            <person name="Smith M.E."/>
            <person name="James T.Y."/>
            <person name="Grigoriev I.V."/>
        </authorList>
    </citation>
    <scope>NUCLEOTIDE SEQUENCE [LARGE SCALE GENOMIC DNA]</scope>
</reference>
<name>A0A4P9W0A9_9FUNG</name>
<proteinExistence type="predicted"/>
<dbReference type="Proteomes" id="UP000269721">
    <property type="component" value="Unassembled WGS sequence"/>
</dbReference>
<accession>A0A4P9W0A9</accession>